<accession>A0A6N7ISR6</accession>
<dbReference type="Proteomes" id="UP000441717">
    <property type="component" value="Unassembled WGS sequence"/>
</dbReference>
<dbReference type="OrthoDB" id="114026at2"/>
<name>A0A6N7ISR6_9FIRM</name>
<keyword evidence="1" id="KW-0812">Transmembrane</keyword>
<feature type="transmembrane region" description="Helical" evidence="1">
    <location>
        <begin position="7"/>
        <end position="27"/>
    </location>
</feature>
<keyword evidence="1" id="KW-0472">Membrane</keyword>
<evidence type="ECO:0000313" key="3">
    <source>
        <dbReference type="Proteomes" id="UP000441717"/>
    </source>
</evidence>
<evidence type="ECO:0000313" key="2">
    <source>
        <dbReference type="EMBL" id="MQL52507.1"/>
    </source>
</evidence>
<keyword evidence="3" id="KW-1185">Reference proteome</keyword>
<gene>
    <name evidence="2" type="ORF">GFC01_09585</name>
</gene>
<dbReference type="RefSeq" id="WP_152946750.1">
    <property type="nucleotide sequence ID" value="NZ_WHYR01000023.1"/>
</dbReference>
<evidence type="ECO:0000256" key="1">
    <source>
        <dbReference type="SAM" id="Phobius"/>
    </source>
</evidence>
<reference evidence="2 3" key="1">
    <citation type="submission" date="2019-10" db="EMBL/GenBank/DDBJ databases">
        <title>Comparative genomics of sulfur disproportionating microorganisms.</title>
        <authorList>
            <person name="Ward L.M."/>
            <person name="Bertran E."/>
            <person name="Johnston D."/>
        </authorList>
    </citation>
    <scope>NUCLEOTIDE SEQUENCE [LARGE SCALE GENOMIC DNA]</scope>
    <source>
        <strain evidence="2 3">DSM 14055</strain>
    </source>
</reference>
<organism evidence="2 3">
    <name type="scientific">Desulfofundulus thermobenzoicus</name>
    <dbReference type="NCBI Taxonomy" id="29376"/>
    <lineage>
        <taxon>Bacteria</taxon>
        <taxon>Bacillati</taxon>
        <taxon>Bacillota</taxon>
        <taxon>Clostridia</taxon>
        <taxon>Eubacteriales</taxon>
        <taxon>Peptococcaceae</taxon>
        <taxon>Desulfofundulus</taxon>
    </lineage>
</organism>
<keyword evidence="1" id="KW-1133">Transmembrane helix</keyword>
<dbReference type="InterPro" id="IPR009706">
    <property type="entry name" value="DUF1287"/>
</dbReference>
<dbReference type="EMBL" id="WHYR01000023">
    <property type="protein sequence ID" value="MQL52507.1"/>
    <property type="molecule type" value="Genomic_DNA"/>
</dbReference>
<protein>
    <submittedName>
        <fullName evidence="2">DUF1287 domain-containing protein</fullName>
    </submittedName>
</protein>
<sequence length="233" mass="27077">MPEPRRIIVFSLVLLLAGAFYFLTAHFQLQNYLIMRPVPRQPLKIEKLVVNHDRDKDGVPDLDDIVAGARKEVQANVSYRSAYYQGGYPPEDEGVCTDLIWRALKNAGYDLKAMMDEDIKKHVRDYPRVNGRPDPNIDFRRVQNQVVFFQKYAENLTTQIKPGDPENLRQWQGGDIVAFGWPFEHIGIVSDRRRPDGVPLLIHNAGPYPREEDRLLTWPSKITHHFRYTIPDR</sequence>
<comment type="caution">
    <text evidence="2">The sequence shown here is derived from an EMBL/GenBank/DDBJ whole genome shotgun (WGS) entry which is preliminary data.</text>
</comment>
<dbReference type="AlphaFoldDB" id="A0A6N7ISR6"/>
<dbReference type="Pfam" id="PF06940">
    <property type="entry name" value="DUF1287"/>
    <property type="match status" value="1"/>
</dbReference>
<proteinExistence type="predicted"/>